<comment type="caution">
    <text evidence="1">The sequence shown here is derived from an EMBL/GenBank/DDBJ whole genome shotgun (WGS) entry which is preliminary data.</text>
</comment>
<keyword evidence="2" id="KW-1185">Reference proteome</keyword>
<protein>
    <submittedName>
        <fullName evidence="1">Flagellar hook-associated protein 3</fullName>
    </submittedName>
</protein>
<evidence type="ECO:0000313" key="2">
    <source>
        <dbReference type="Proteomes" id="UP000004277"/>
    </source>
</evidence>
<accession>A0ACD3SVD6</accession>
<reference evidence="1" key="1">
    <citation type="submission" date="2019-05" db="EMBL/GenBank/DDBJ databases">
        <title>Revised genome assembly of Burkholderiaceae (previously Ralstonia) sp. PBA.</title>
        <authorList>
            <person name="Gan H.M."/>
        </authorList>
    </citation>
    <scope>NUCLEOTIDE SEQUENCE</scope>
    <source>
        <strain evidence="1">PBA</strain>
    </source>
</reference>
<evidence type="ECO:0000313" key="1">
    <source>
        <dbReference type="EMBL" id="TMS59758.1"/>
    </source>
</evidence>
<gene>
    <name evidence="1" type="primary">flgL</name>
    <name evidence="1" type="ORF">MW7_001015</name>
</gene>
<proteinExistence type="predicted"/>
<keyword evidence="1" id="KW-0966">Cell projection</keyword>
<dbReference type="Proteomes" id="UP000004277">
    <property type="component" value="Unassembled WGS sequence"/>
</dbReference>
<keyword evidence="1" id="KW-0282">Flagellum</keyword>
<sequence>MRVATSQFYDSTIAAMGRQHAELVRLQQQITSGKRLQTAAEDPIAMGRLLRGREADVQNDAFAANRVAASDRLRFTELALSNLTNVIQRGKEVALGARKASLSDEERQAYLSEVQSQYEELLTIANRVDGQGVALFGGQRATAPYALQPVVPPPVPPSTAPANVVNYLGNGTVPKVDVGNGQMMATGVTGEDAFGPETPSATQQSVFRTYEAIISALTPPITDAASRAALQGQLDGLITNFDNNYQTALNMHVLVGTRQAQLDTLDSSGEAHGDQLKAMLLELESVDAASALSQFTQLKTALEASQQTFVAMRGLSLFNYL</sequence>
<keyword evidence="1" id="KW-0969">Cilium</keyword>
<name>A0ACD3SVD6_9BURK</name>
<organism evidence="1 2">
    <name type="scientific">Imbroritus primus</name>
    <dbReference type="NCBI Taxonomy" id="3058603"/>
    <lineage>
        <taxon>Bacteria</taxon>
        <taxon>Pseudomonadati</taxon>
        <taxon>Pseudomonadota</taxon>
        <taxon>Betaproteobacteria</taxon>
        <taxon>Burkholderiales</taxon>
        <taxon>Burkholderiaceae</taxon>
        <taxon>Imbroritus</taxon>
    </lineage>
</organism>
<dbReference type="EMBL" id="AKCV02000004">
    <property type="protein sequence ID" value="TMS59758.1"/>
    <property type="molecule type" value="Genomic_DNA"/>
</dbReference>